<name>A0A319EY31_ASPSB</name>
<evidence type="ECO:0000313" key="2">
    <source>
        <dbReference type="EMBL" id="PYI09774.1"/>
    </source>
</evidence>
<gene>
    <name evidence="2" type="ORF">BO78DRAFT_22540</name>
</gene>
<dbReference type="VEuPathDB" id="FungiDB:BO78DRAFT_22540"/>
<dbReference type="Pfam" id="PF13460">
    <property type="entry name" value="NAD_binding_10"/>
    <property type="match status" value="1"/>
</dbReference>
<dbReference type="InterPro" id="IPR051783">
    <property type="entry name" value="NAD(P)-dependent_oxidoreduct"/>
</dbReference>
<proteinExistence type="predicted"/>
<dbReference type="GO" id="GO:0005737">
    <property type="term" value="C:cytoplasm"/>
    <property type="evidence" value="ECO:0007669"/>
    <property type="project" value="TreeGrafter"/>
</dbReference>
<dbReference type="PANTHER" id="PTHR48079:SF8">
    <property type="entry name" value="NAD(P)-BINDING DOMAIN-CONTAINING PROTEIN"/>
    <property type="match status" value="1"/>
</dbReference>
<organism evidence="2 3">
    <name type="scientific">Aspergillus sclerotiicarbonarius (strain CBS 121057 / IBT 28362)</name>
    <dbReference type="NCBI Taxonomy" id="1448318"/>
    <lineage>
        <taxon>Eukaryota</taxon>
        <taxon>Fungi</taxon>
        <taxon>Dikarya</taxon>
        <taxon>Ascomycota</taxon>
        <taxon>Pezizomycotina</taxon>
        <taxon>Eurotiomycetes</taxon>
        <taxon>Eurotiomycetidae</taxon>
        <taxon>Eurotiales</taxon>
        <taxon>Aspergillaceae</taxon>
        <taxon>Aspergillus</taxon>
        <taxon>Aspergillus subgen. Circumdati</taxon>
    </lineage>
</organism>
<dbReference type="Gene3D" id="3.40.50.720">
    <property type="entry name" value="NAD(P)-binding Rossmann-like Domain"/>
    <property type="match status" value="1"/>
</dbReference>
<dbReference type="STRING" id="1448318.A0A319EY31"/>
<dbReference type="InterPro" id="IPR016040">
    <property type="entry name" value="NAD(P)-bd_dom"/>
</dbReference>
<dbReference type="PANTHER" id="PTHR48079">
    <property type="entry name" value="PROTEIN YEEZ"/>
    <property type="match status" value="1"/>
</dbReference>
<dbReference type="SUPFAM" id="SSF51735">
    <property type="entry name" value="NAD(P)-binding Rossmann-fold domains"/>
    <property type="match status" value="1"/>
</dbReference>
<dbReference type="OrthoDB" id="2130169at2759"/>
<feature type="domain" description="NAD(P)-binding" evidence="1">
    <location>
        <begin position="8"/>
        <end position="115"/>
    </location>
</feature>
<accession>A0A319EY31</accession>
<reference evidence="2 3" key="1">
    <citation type="submission" date="2018-02" db="EMBL/GenBank/DDBJ databases">
        <title>The genomes of Aspergillus section Nigri reveals drivers in fungal speciation.</title>
        <authorList>
            <consortium name="DOE Joint Genome Institute"/>
            <person name="Vesth T.C."/>
            <person name="Nybo J."/>
            <person name="Theobald S."/>
            <person name="Brandl J."/>
            <person name="Frisvad J.C."/>
            <person name="Nielsen K.F."/>
            <person name="Lyhne E.K."/>
            <person name="Kogle M.E."/>
            <person name="Kuo A."/>
            <person name="Riley R."/>
            <person name="Clum A."/>
            <person name="Nolan M."/>
            <person name="Lipzen A."/>
            <person name="Salamov A."/>
            <person name="Henrissat B."/>
            <person name="Wiebenga A."/>
            <person name="De vries R.P."/>
            <person name="Grigoriev I.V."/>
            <person name="Mortensen U.H."/>
            <person name="Andersen M.R."/>
            <person name="Baker S.E."/>
        </authorList>
    </citation>
    <scope>NUCLEOTIDE SEQUENCE [LARGE SCALE GENOMIC DNA]</scope>
    <source>
        <strain evidence="2 3">CBS 121057</strain>
    </source>
</reference>
<sequence>MARIFLTGASGYIGGDVLYALKSAFPKCEYTALLRDQEKANTISKAYPDVRIILGDLDSSSLLEEQARGADIVVHAASSNHIKSAEAIARGLTAPERSNPGHWIQISGASVLSIPDIEKKAFGEASANVYNDLEGANELRNLIQQYSPKRIVDNFILSLSPANRPKTALIFPPIIYGRGRGPINQRSIQIPELARVTMQRREGVQVGKGESTWSNVHVSDVSSIFVKLVEKALQNEDGELWNENGLYFPGSGALSFGAISARVAQEVKNLGLADSTSVVEISHAEADSLTPHGGVLWGTNAQQVAQRARQYLGWVPAGRTLEEEIPATVLAEAEKLGLI</sequence>
<protein>
    <submittedName>
        <fullName evidence="2">NAD dependent epimerase/dehydratase family protein</fullName>
    </submittedName>
</protein>
<evidence type="ECO:0000259" key="1">
    <source>
        <dbReference type="Pfam" id="PF13460"/>
    </source>
</evidence>
<dbReference type="InterPro" id="IPR036291">
    <property type="entry name" value="NAD(P)-bd_dom_sf"/>
</dbReference>
<dbReference type="GO" id="GO:0004029">
    <property type="term" value="F:aldehyde dehydrogenase (NAD+) activity"/>
    <property type="evidence" value="ECO:0007669"/>
    <property type="project" value="TreeGrafter"/>
</dbReference>
<dbReference type="AlphaFoldDB" id="A0A319EY31"/>
<dbReference type="Proteomes" id="UP000248423">
    <property type="component" value="Unassembled WGS sequence"/>
</dbReference>
<dbReference type="EMBL" id="KZ826325">
    <property type="protein sequence ID" value="PYI09774.1"/>
    <property type="molecule type" value="Genomic_DNA"/>
</dbReference>
<evidence type="ECO:0000313" key="3">
    <source>
        <dbReference type="Proteomes" id="UP000248423"/>
    </source>
</evidence>
<keyword evidence="3" id="KW-1185">Reference proteome</keyword>